<organism evidence="1 2">
    <name type="scientific">Zophobas morio</name>
    <dbReference type="NCBI Taxonomy" id="2755281"/>
    <lineage>
        <taxon>Eukaryota</taxon>
        <taxon>Metazoa</taxon>
        <taxon>Ecdysozoa</taxon>
        <taxon>Arthropoda</taxon>
        <taxon>Hexapoda</taxon>
        <taxon>Insecta</taxon>
        <taxon>Pterygota</taxon>
        <taxon>Neoptera</taxon>
        <taxon>Endopterygota</taxon>
        <taxon>Coleoptera</taxon>
        <taxon>Polyphaga</taxon>
        <taxon>Cucujiformia</taxon>
        <taxon>Tenebrionidae</taxon>
        <taxon>Zophobas</taxon>
    </lineage>
</organism>
<evidence type="ECO:0000313" key="2">
    <source>
        <dbReference type="Proteomes" id="UP001168821"/>
    </source>
</evidence>
<accession>A0AA38IH79</accession>
<sequence>MALSLRCKRLLRLSIPSRHFLRSCSTTLPEKKGLVLGVYSDDECGGLELTPAAQKYNQISQGKLLEQLKL</sequence>
<proteinExistence type="predicted"/>
<keyword evidence="2" id="KW-1185">Reference proteome</keyword>
<name>A0AA38IH79_9CUCU</name>
<evidence type="ECO:0000313" key="1">
    <source>
        <dbReference type="EMBL" id="KAJ3654161.1"/>
    </source>
</evidence>
<dbReference type="InterPro" id="IPR043472">
    <property type="entry name" value="Macro_dom-like"/>
</dbReference>
<dbReference type="Gene3D" id="3.40.220.10">
    <property type="entry name" value="Leucine Aminopeptidase, subunit E, domain 1"/>
    <property type="match status" value="1"/>
</dbReference>
<reference evidence="1" key="1">
    <citation type="journal article" date="2023" name="G3 (Bethesda)">
        <title>Whole genome assemblies of Zophobas morio and Tenebrio molitor.</title>
        <authorList>
            <person name="Kaur S."/>
            <person name="Stinson S.A."/>
            <person name="diCenzo G.C."/>
        </authorList>
    </citation>
    <scope>NUCLEOTIDE SEQUENCE</scope>
    <source>
        <strain evidence="1">QUZm001</strain>
    </source>
</reference>
<dbReference type="EMBL" id="JALNTZ010000004">
    <property type="protein sequence ID" value="KAJ3654161.1"/>
    <property type="molecule type" value="Genomic_DNA"/>
</dbReference>
<dbReference type="AlphaFoldDB" id="A0AA38IH79"/>
<gene>
    <name evidence="1" type="ORF">Zmor_013372</name>
</gene>
<protein>
    <submittedName>
        <fullName evidence="1">Uncharacterized protein</fullName>
    </submittedName>
</protein>
<comment type="caution">
    <text evidence="1">The sequence shown here is derived from an EMBL/GenBank/DDBJ whole genome shotgun (WGS) entry which is preliminary data.</text>
</comment>
<dbReference type="Proteomes" id="UP001168821">
    <property type="component" value="Unassembled WGS sequence"/>
</dbReference>